<evidence type="ECO:0008006" key="4">
    <source>
        <dbReference type="Google" id="ProtNLM"/>
    </source>
</evidence>
<reference evidence="2 3" key="1">
    <citation type="submission" date="2019-09" db="EMBL/GenBank/DDBJ databases">
        <title>Nocardioides panacisoli sp. nov., isolated from the soil of a ginseng field.</title>
        <authorList>
            <person name="Cho C."/>
        </authorList>
    </citation>
    <scope>NUCLEOTIDE SEQUENCE [LARGE SCALE GENOMIC DNA]</scope>
    <source>
        <strain evidence="2 3">BN130099</strain>
    </source>
</reference>
<evidence type="ECO:0000313" key="2">
    <source>
        <dbReference type="EMBL" id="KAA1416810.1"/>
    </source>
</evidence>
<dbReference type="EMBL" id="VUJV01000006">
    <property type="protein sequence ID" value="KAA1416810.1"/>
    <property type="molecule type" value="Genomic_DNA"/>
</dbReference>
<dbReference type="RefSeq" id="WP_149729480.1">
    <property type="nucleotide sequence ID" value="NZ_VUJV01000006.1"/>
</dbReference>
<keyword evidence="1" id="KW-0812">Transmembrane</keyword>
<sequence>MITVIDARAIGRLVTASALTLVGYIVVAVSLGADFEGDLEAAAEREDVAVNQVSTAAQAQITHDHPVYALLTGLFLFVPPLLLLLAARRVRRQAAGPLSTVAWWSTVATSALWWAYVALGLGLFADPDDLPPLVRDFGPLTVPVVTTFSMLALVAVVLLGESVRRHDRARRAARVATVVGVLLGALSLIGLVTSGAADPVPPILVVPGALIVGIALWRTKDVGTDPAARQETAAPANV</sequence>
<dbReference type="AlphaFoldDB" id="A0A5B1LAK1"/>
<evidence type="ECO:0000313" key="3">
    <source>
        <dbReference type="Proteomes" id="UP000325003"/>
    </source>
</evidence>
<feature type="transmembrane region" description="Helical" evidence="1">
    <location>
        <begin position="199"/>
        <end position="217"/>
    </location>
</feature>
<protein>
    <recommendedName>
        <fullName evidence="4">DUF4386 family protein</fullName>
    </recommendedName>
</protein>
<keyword evidence="1" id="KW-1133">Transmembrane helix</keyword>
<dbReference type="Proteomes" id="UP000325003">
    <property type="component" value="Unassembled WGS sequence"/>
</dbReference>
<name>A0A5B1LAK1_9ACTN</name>
<proteinExistence type="predicted"/>
<feature type="transmembrane region" description="Helical" evidence="1">
    <location>
        <begin position="137"/>
        <end position="160"/>
    </location>
</feature>
<feature type="transmembrane region" description="Helical" evidence="1">
    <location>
        <begin position="98"/>
        <end position="125"/>
    </location>
</feature>
<feature type="transmembrane region" description="Helical" evidence="1">
    <location>
        <begin position="12"/>
        <end position="33"/>
    </location>
</feature>
<keyword evidence="1" id="KW-0472">Membrane</keyword>
<accession>A0A5B1LAK1</accession>
<feature type="transmembrane region" description="Helical" evidence="1">
    <location>
        <begin position="67"/>
        <end position="86"/>
    </location>
</feature>
<reference evidence="2 3" key="2">
    <citation type="submission" date="2019-09" db="EMBL/GenBank/DDBJ databases">
        <authorList>
            <person name="Jin C."/>
        </authorList>
    </citation>
    <scope>NUCLEOTIDE SEQUENCE [LARGE SCALE GENOMIC DNA]</scope>
    <source>
        <strain evidence="2 3">BN130099</strain>
    </source>
</reference>
<organism evidence="2 3">
    <name type="scientific">Nocardioides humilatus</name>
    <dbReference type="NCBI Taxonomy" id="2607660"/>
    <lineage>
        <taxon>Bacteria</taxon>
        <taxon>Bacillati</taxon>
        <taxon>Actinomycetota</taxon>
        <taxon>Actinomycetes</taxon>
        <taxon>Propionibacteriales</taxon>
        <taxon>Nocardioidaceae</taxon>
        <taxon>Nocardioides</taxon>
    </lineage>
</organism>
<comment type="caution">
    <text evidence="2">The sequence shown here is derived from an EMBL/GenBank/DDBJ whole genome shotgun (WGS) entry which is preliminary data.</text>
</comment>
<evidence type="ECO:0000256" key="1">
    <source>
        <dbReference type="SAM" id="Phobius"/>
    </source>
</evidence>
<keyword evidence="3" id="KW-1185">Reference proteome</keyword>
<feature type="transmembrane region" description="Helical" evidence="1">
    <location>
        <begin position="172"/>
        <end position="193"/>
    </location>
</feature>
<gene>
    <name evidence="2" type="ORF">F0U44_16615</name>
</gene>